<evidence type="ECO:0000256" key="1">
    <source>
        <dbReference type="SAM" id="MobiDB-lite"/>
    </source>
</evidence>
<sequence length="258" mass="29872">MWDCLQLKGMKEMEMNWKGAVTARLSSLVVAITDCLFFHHQTQLQLYFFFFCSLSLFFLPFFLSLLNFLLPPWFSLPPPPAPIIYGLNTLLGTTSQIRRRKQTVDPLTWNPTSRKKSKQATSQTDQTIKRNGPLLTLCRMQFLSYRHRHQQQHHHHHHLLTCGRLLLLHKLTHNLLLLLFLPFGRTSAGLDHPRIRQRLVTDPSDWLRHGVRVQLVWNADPLFKAPPTGNIFVAIARPGFPFSLFLPPPDQEGKTALQ</sequence>
<evidence type="ECO:0000256" key="2">
    <source>
        <dbReference type="SAM" id="Phobius"/>
    </source>
</evidence>
<evidence type="ECO:0000313" key="4">
    <source>
        <dbReference type="Proteomes" id="UP000249829"/>
    </source>
</evidence>
<keyword evidence="4" id="KW-1185">Reference proteome</keyword>
<accession>A0A2V5HZG3</accession>
<dbReference type="Proteomes" id="UP000249829">
    <property type="component" value="Unassembled WGS sequence"/>
</dbReference>
<feature type="transmembrane region" description="Helical" evidence="2">
    <location>
        <begin position="21"/>
        <end position="40"/>
    </location>
</feature>
<keyword evidence="2" id="KW-0472">Membrane</keyword>
<evidence type="ECO:0000313" key="3">
    <source>
        <dbReference type="EMBL" id="PYI17247.1"/>
    </source>
</evidence>
<organism evidence="3 4">
    <name type="scientific">Aspergillus violaceofuscus (strain CBS 115571)</name>
    <dbReference type="NCBI Taxonomy" id="1450538"/>
    <lineage>
        <taxon>Eukaryota</taxon>
        <taxon>Fungi</taxon>
        <taxon>Dikarya</taxon>
        <taxon>Ascomycota</taxon>
        <taxon>Pezizomycotina</taxon>
        <taxon>Eurotiomycetes</taxon>
        <taxon>Eurotiomycetidae</taxon>
        <taxon>Eurotiales</taxon>
        <taxon>Aspergillaceae</taxon>
        <taxon>Aspergillus</taxon>
    </lineage>
</organism>
<gene>
    <name evidence="3" type="ORF">BO99DRAFT_195783</name>
</gene>
<feature type="transmembrane region" description="Helical" evidence="2">
    <location>
        <begin position="46"/>
        <end position="70"/>
    </location>
</feature>
<feature type="region of interest" description="Disordered" evidence="1">
    <location>
        <begin position="107"/>
        <end position="126"/>
    </location>
</feature>
<dbReference type="AlphaFoldDB" id="A0A2V5HZG3"/>
<dbReference type="EMBL" id="KZ825158">
    <property type="protein sequence ID" value="PYI17247.1"/>
    <property type="molecule type" value="Genomic_DNA"/>
</dbReference>
<name>A0A2V5HZG3_ASPV1</name>
<proteinExistence type="predicted"/>
<protein>
    <submittedName>
        <fullName evidence="3">Uncharacterized protein</fullName>
    </submittedName>
</protein>
<reference evidence="3 4" key="1">
    <citation type="submission" date="2018-02" db="EMBL/GenBank/DDBJ databases">
        <title>The genomes of Aspergillus section Nigri reveals drivers in fungal speciation.</title>
        <authorList>
            <consortium name="DOE Joint Genome Institute"/>
            <person name="Vesth T.C."/>
            <person name="Nybo J."/>
            <person name="Theobald S."/>
            <person name="Brandl J."/>
            <person name="Frisvad J.C."/>
            <person name="Nielsen K.F."/>
            <person name="Lyhne E.K."/>
            <person name="Kogle M.E."/>
            <person name="Kuo A."/>
            <person name="Riley R."/>
            <person name="Clum A."/>
            <person name="Nolan M."/>
            <person name="Lipzen A."/>
            <person name="Salamov A."/>
            <person name="Henrissat B."/>
            <person name="Wiebenga A."/>
            <person name="De vries R.P."/>
            <person name="Grigoriev I.V."/>
            <person name="Mortensen U.H."/>
            <person name="Andersen M.R."/>
            <person name="Baker S.E."/>
        </authorList>
    </citation>
    <scope>NUCLEOTIDE SEQUENCE [LARGE SCALE GENOMIC DNA]</scope>
    <source>
        <strain evidence="3 4">CBS 115571</strain>
    </source>
</reference>
<keyword evidence="2" id="KW-1133">Transmembrane helix</keyword>
<keyword evidence="2" id="KW-0812">Transmembrane</keyword>